<reference key="2">
    <citation type="submission" date="2011-08" db="EMBL/GenBank/DDBJ databases">
        <title>Genome sequence of Naumovozyma castellii.</title>
        <authorList>
            <person name="Gordon J.L."/>
            <person name="Armisen D."/>
            <person name="Proux-Wera E."/>
            <person name="OhEigeartaigh S.S."/>
            <person name="Byrne K.P."/>
            <person name="Wolfe K.H."/>
        </authorList>
    </citation>
    <scope>NUCLEOTIDE SEQUENCE</scope>
    <source>
        <strain>Type strain:CBS 4309</strain>
    </source>
</reference>
<evidence type="ECO:0000256" key="8">
    <source>
        <dbReference type="SAM" id="Phobius"/>
    </source>
</evidence>
<feature type="transmembrane region" description="Helical" evidence="8">
    <location>
        <begin position="388"/>
        <end position="407"/>
    </location>
</feature>
<reference evidence="10 11" key="1">
    <citation type="journal article" date="2011" name="Proc. Natl. Acad. Sci. U.S.A.">
        <title>Evolutionary erosion of yeast sex chromosomes by mating-type switching accidents.</title>
        <authorList>
            <person name="Gordon J.L."/>
            <person name="Armisen D."/>
            <person name="Proux-Wera E."/>
            <person name="Oheigeartaigh S.S."/>
            <person name="Byrne K.P."/>
            <person name="Wolfe K.H."/>
        </authorList>
    </citation>
    <scope>NUCLEOTIDE SEQUENCE [LARGE SCALE GENOMIC DNA]</scope>
    <source>
        <strain evidence="11">ATCC 76901 / BCRC 22586 / CBS 4309 / NBRC 1992 / NRRL Y-12630</strain>
    </source>
</reference>
<keyword evidence="5" id="KW-0067">ATP-binding</keyword>
<feature type="domain" description="ABC transporter" evidence="9">
    <location>
        <begin position="666"/>
        <end position="921"/>
    </location>
</feature>
<evidence type="ECO:0000256" key="5">
    <source>
        <dbReference type="ARBA" id="ARBA00022840"/>
    </source>
</evidence>
<evidence type="ECO:0000256" key="1">
    <source>
        <dbReference type="ARBA" id="ARBA00004141"/>
    </source>
</evidence>
<dbReference type="Pfam" id="PF19055">
    <property type="entry name" value="ABC2_membrane_7"/>
    <property type="match status" value="2"/>
</dbReference>
<feature type="transmembrane region" description="Helical" evidence="8">
    <location>
        <begin position="354"/>
        <end position="376"/>
    </location>
</feature>
<evidence type="ECO:0000313" key="10">
    <source>
        <dbReference type="EMBL" id="CCC68614.1"/>
    </source>
</evidence>
<dbReference type="HOGENOM" id="CLU_000604_57_4_1"/>
<dbReference type="Pfam" id="PF01061">
    <property type="entry name" value="ABC2_membrane"/>
    <property type="match status" value="2"/>
</dbReference>
<evidence type="ECO:0000256" key="4">
    <source>
        <dbReference type="ARBA" id="ARBA00022741"/>
    </source>
</evidence>
<dbReference type="InterPro" id="IPR050352">
    <property type="entry name" value="ABCG_transporters"/>
</dbReference>
<keyword evidence="11" id="KW-1185">Reference proteome</keyword>
<dbReference type="InterPro" id="IPR043926">
    <property type="entry name" value="ABCG_dom"/>
</dbReference>
<dbReference type="EMBL" id="HE576753">
    <property type="protein sequence ID" value="CCC68614.1"/>
    <property type="molecule type" value="Genomic_DNA"/>
</dbReference>
<dbReference type="InterPro" id="IPR003593">
    <property type="entry name" value="AAA+_ATPase"/>
</dbReference>
<dbReference type="OrthoDB" id="66620at2759"/>
<keyword evidence="7 8" id="KW-0472">Membrane</keyword>
<accession>G0V9J8</accession>
<dbReference type="InterPro" id="IPR017871">
    <property type="entry name" value="ABC_transporter-like_CS"/>
</dbReference>
<keyword evidence="2" id="KW-0813">Transport</keyword>
<evidence type="ECO:0000256" key="7">
    <source>
        <dbReference type="ARBA" id="ARBA00023136"/>
    </source>
</evidence>
<dbReference type="InterPro" id="IPR027417">
    <property type="entry name" value="P-loop_NTPase"/>
</dbReference>
<sequence>MATEMLENSLSLSMVPPIGLHVRDLSIIASKTDTVLVNSFSLDLPSGSVMAVMGGSGSGKTTLLNVLASKISGGLKTDGDIHYILEEKPQRDSEQEQEVQDHVKMAYLPQQDVLSARLTCRETLMYAADLKLDRSKEEKKLVVDQLIHELGLKDCAETLVGDNTHRGLSGGEKRRLSVGTQMISNPSIMFLDEPTTGLDAYSAYLVVKTLKKLAKEDGRTFIMSIHQPRSDILFLLDQVCILSKGKVVYCDKMPNTIPYFDKLGYKVPQLVNPADYFIDISSVDGRSDSAQDETSKRLESLVEAWKDYETNTLNFKPVDTSREIEVENMSNQLSYWKQVAVLTRRNYKLNTNDYVTLIATFGEPIVMGAIVGWVYYKPDKTTTGGLRTITSCLYASVVVQCYLYLLFDTYRLCEQDIALYDRERAEGSVTPVAFMTARKLSLFFSDDIMMILLFTSITYFMWGLEANAGKFFFQFSINFLSQLCCSGLAMVSVAVSRDFSKASLVGNLSFTLLSMSCGFFVNAKVMPVYVRWTKYIGFTWYGFGTLLSNTFSDNFCTSDDPESCMGNEIVKTFGFPLHWKTVPAVILFCWVIGYYAVALLILYINKVDITLQGEIKSKTKKISKKDEATKESLDPFASLTKETDIDIESRSGSTSEITITLKDIDLEVDYLTFFSDIKTGLYHHQSKQILQSINATFKPGMINAIMGPSGSGKSTLLNLVSGRIESSFFAKFATTGSIMFNDVQISEEMFKNVCSYVSQDDDHLLAKLTVRETFKFAADLRLHNLTEEQRVIKSDELIRALGLKHCENNIIGNEFIKGISGGEKRRVTMGIQLLNDPPIVLLDEPTSGLDSFTSATILEILKKLSVEYGKTIIITIHQPRSELFKQFGNVLLLAKSGRTAFNGSPNEMIEYFASLGYDCPEFTNVADFFLDLISINTQNDQNEYTSKTRVENILTSWKEHSNRYSFNTPMDEKNEMSHETFLLEYGDCVRKPCASWLAYVVNVRRQFITTTRNFDSLMARIAQIPGLGAIFALFFAPLKHNYTSISNRLGLAQESTALYFVGMLANLACYPTERDYFYTEYDDNVYGIGPFFLAYLTLELPLSLLASVMYAVFTVLACGLPRTAANFFVTVYCSFVVTSCGEALGIMTNTFFERPGFVVNCISVILSIGTQMSGLMSLHMPRVLKGVNYLNPVGYTSAIIINYAFPESMKLTCNDGGMNPDGTCQMPNGKSVLEAYALVADTQKYLGVIICVAIIYRLIAFFILKAKLEWIKW</sequence>
<dbReference type="PROSITE" id="PS00211">
    <property type="entry name" value="ABC_TRANSPORTER_1"/>
    <property type="match status" value="2"/>
</dbReference>
<feature type="transmembrane region" description="Helical" evidence="8">
    <location>
        <begin position="1187"/>
        <end position="1205"/>
    </location>
</feature>
<feature type="transmembrane region" description="Helical" evidence="8">
    <location>
        <begin position="1245"/>
        <end position="1264"/>
    </location>
</feature>
<evidence type="ECO:0000256" key="6">
    <source>
        <dbReference type="ARBA" id="ARBA00022989"/>
    </source>
</evidence>
<feature type="domain" description="ABC transporter" evidence="9">
    <location>
        <begin position="20"/>
        <end position="269"/>
    </location>
</feature>
<evidence type="ECO:0000259" key="9">
    <source>
        <dbReference type="PROSITE" id="PS50893"/>
    </source>
</evidence>
<dbReference type="SMART" id="SM00382">
    <property type="entry name" value="AAA"/>
    <property type="match status" value="2"/>
</dbReference>
<dbReference type="GO" id="GO:0140359">
    <property type="term" value="F:ABC-type transporter activity"/>
    <property type="evidence" value="ECO:0007669"/>
    <property type="project" value="InterPro"/>
</dbReference>
<dbReference type="KEGG" id="ncs:NCAS_0B05300"/>
<dbReference type="GeneID" id="96902172"/>
<name>G0V9J8_NAUCA</name>
<dbReference type="GO" id="GO:0016887">
    <property type="term" value="F:ATP hydrolysis activity"/>
    <property type="evidence" value="ECO:0007669"/>
    <property type="project" value="InterPro"/>
</dbReference>
<dbReference type="RefSeq" id="XP_003674986.1">
    <property type="nucleotide sequence ID" value="XM_003674938.1"/>
</dbReference>
<gene>
    <name evidence="10" type="primary">NCAS0B05300</name>
    <name evidence="10" type="ordered locus">NCAS_0B05300</name>
</gene>
<feature type="transmembrane region" description="Helical" evidence="8">
    <location>
        <begin position="471"/>
        <end position="495"/>
    </location>
</feature>
<dbReference type="AlphaFoldDB" id="G0V9J8"/>
<dbReference type="FunFam" id="3.40.50.300:FF:001882">
    <property type="entry name" value="ABC efflux transporter, putative"/>
    <property type="match status" value="1"/>
</dbReference>
<proteinExistence type="predicted"/>
<dbReference type="Gene3D" id="3.40.50.300">
    <property type="entry name" value="P-loop containing nucleotide triphosphate hydrolases"/>
    <property type="match status" value="2"/>
</dbReference>
<dbReference type="eggNOG" id="KOG0065">
    <property type="taxonomic scope" value="Eukaryota"/>
</dbReference>
<dbReference type="SUPFAM" id="SSF52540">
    <property type="entry name" value="P-loop containing nucleoside triphosphate hydrolases"/>
    <property type="match status" value="2"/>
</dbReference>
<comment type="subcellular location">
    <subcellularLocation>
        <location evidence="1">Membrane</location>
        <topology evidence="1">Multi-pass membrane protein</topology>
    </subcellularLocation>
</comment>
<feature type="transmembrane region" description="Helical" evidence="8">
    <location>
        <begin position="502"/>
        <end position="521"/>
    </location>
</feature>
<dbReference type="OMA" id="ACGYFVQ"/>
<dbReference type="GO" id="GO:0000329">
    <property type="term" value="C:fungal-type vacuole membrane"/>
    <property type="evidence" value="ECO:0007669"/>
    <property type="project" value="EnsemblFungi"/>
</dbReference>
<protein>
    <recommendedName>
        <fullName evidence="9">ABC transporter domain-containing protein</fullName>
    </recommendedName>
</protein>
<dbReference type="FunFam" id="3.40.50.300:FF:001433">
    <property type="entry name" value="ABC transporter, putative"/>
    <property type="match status" value="1"/>
</dbReference>
<dbReference type="InterPro" id="IPR003439">
    <property type="entry name" value="ABC_transporter-like_ATP-bd"/>
</dbReference>
<feature type="transmembrane region" description="Helical" evidence="8">
    <location>
        <begin position="1100"/>
        <end position="1120"/>
    </location>
</feature>
<keyword evidence="3 8" id="KW-0812">Transmembrane</keyword>
<dbReference type="PROSITE" id="PS50893">
    <property type="entry name" value="ABC_TRANSPORTER_2"/>
    <property type="match status" value="2"/>
</dbReference>
<dbReference type="InterPro" id="IPR013525">
    <property type="entry name" value="ABC2_TM"/>
</dbReference>
<evidence type="ECO:0000256" key="2">
    <source>
        <dbReference type="ARBA" id="ARBA00022448"/>
    </source>
</evidence>
<evidence type="ECO:0000313" key="11">
    <source>
        <dbReference type="Proteomes" id="UP000001640"/>
    </source>
</evidence>
<feature type="transmembrane region" description="Helical" evidence="8">
    <location>
        <begin position="1127"/>
        <end position="1151"/>
    </location>
</feature>
<dbReference type="PANTHER" id="PTHR48041:SF119">
    <property type="entry name" value="ROA1P"/>
    <property type="match status" value="1"/>
</dbReference>
<feature type="transmembrane region" description="Helical" evidence="8">
    <location>
        <begin position="448"/>
        <end position="465"/>
    </location>
</feature>
<dbReference type="GO" id="GO:0005524">
    <property type="term" value="F:ATP binding"/>
    <property type="evidence" value="ECO:0007669"/>
    <property type="project" value="UniProtKB-KW"/>
</dbReference>
<feature type="transmembrane region" description="Helical" evidence="8">
    <location>
        <begin position="1017"/>
        <end position="1038"/>
    </location>
</feature>
<keyword evidence="6 8" id="KW-1133">Transmembrane helix</keyword>
<dbReference type="InParanoid" id="G0V9J8"/>
<organism evidence="10 11">
    <name type="scientific">Naumovozyma castellii</name>
    <name type="common">Yeast</name>
    <name type="synonym">Saccharomyces castellii</name>
    <dbReference type="NCBI Taxonomy" id="27288"/>
    <lineage>
        <taxon>Eukaryota</taxon>
        <taxon>Fungi</taxon>
        <taxon>Dikarya</taxon>
        <taxon>Ascomycota</taxon>
        <taxon>Saccharomycotina</taxon>
        <taxon>Saccharomycetes</taxon>
        <taxon>Saccharomycetales</taxon>
        <taxon>Saccharomycetaceae</taxon>
        <taxon>Naumovozyma</taxon>
    </lineage>
</organism>
<dbReference type="PANTHER" id="PTHR48041">
    <property type="entry name" value="ABC TRANSPORTER G FAMILY MEMBER 28"/>
    <property type="match status" value="1"/>
</dbReference>
<keyword evidence="4" id="KW-0547">Nucleotide-binding</keyword>
<evidence type="ECO:0000256" key="3">
    <source>
        <dbReference type="ARBA" id="ARBA00022692"/>
    </source>
</evidence>
<dbReference type="Pfam" id="PF00005">
    <property type="entry name" value="ABC_tran"/>
    <property type="match status" value="2"/>
</dbReference>
<feature type="transmembrane region" description="Helical" evidence="8">
    <location>
        <begin position="1157"/>
        <end position="1175"/>
    </location>
</feature>
<dbReference type="FunCoup" id="G0V9J8">
    <property type="interactions" value="79"/>
</dbReference>
<dbReference type="Proteomes" id="UP000001640">
    <property type="component" value="Chromosome 2"/>
</dbReference>
<feature type="transmembrane region" description="Helical" evidence="8">
    <location>
        <begin position="582"/>
        <end position="604"/>
    </location>
</feature>